<keyword evidence="2" id="KW-1185">Reference proteome</keyword>
<evidence type="ECO:0000313" key="1">
    <source>
        <dbReference type="EMBL" id="MCB8890569.1"/>
    </source>
</evidence>
<proteinExistence type="predicted"/>
<protein>
    <submittedName>
        <fullName evidence="1">Uncharacterized protein</fullName>
    </submittedName>
</protein>
<sequence length="197" mass="22770">METLSKWLEKKDVAAEEMALDYLNKKGFFGKNKKLSAIEQIREIERENARDLYFKDCERKLKNNIRQNVSKNKNPDLKPCTFKLPSSSRNLLEKIKNHYGITASQTLEMLIHNENLRLLGAMNHHAPNVNASQSYALPIQHNYSHDFGKKSVTTPLSEAEFNEYTMHSLELLKSLNINTSNMHSYSKINGQEDEGWL</sequence>
<dbReference type="RefSeq" id="WP_227391235.1">
    <property type="nucleotide sequence ID" value="NZ_JBHSCJ010000005.1"/>
</dbReference>
<organism evidence="1 2">
    <name type="scientific">Vreelandella malpeensis</name>
    <dbReference type="NCBI Taxonomy" id="1172368"/>
    <lineage>
        <taxon>Bacteria</taxon>
        <taxon>Pseudomonadati</taxon>
        <taxon>Pseudomonadota</taxon>
        <taxon>Gammaproteobacteria</taxon>
        <taxon>Oceanospirillales</taxon>
        <taxon>Halomonadaceae</taxon>
        <taxon>Vreelandella</taxon>
    </lineage>
</organism>
<gene>
    <name evidence="1" type="ORF">GEV37_15755</name>
</gene>
<dbReference type="EMBL" id="WHVL01000008">
    <property type="protein sequence ID" value="MCB8890569.1"/>
    <property type="molecule type" value="Genomic_DNA"/>
</dbReference>
<evidence type="ECO:0000313" key="2">
    <source>
        <dbReference type="Proteomes" id="UP001319882"/>
    </source>
</evidence>
<comment type="caution">
    <text evidence="1">The sequence shown here is derived from an EMBL/GenBank/DDBJ whole genome shotgun (WGS) entry which is preliminary data.</text>
</comment>
<accession>A0ABS8DWE9</accession>
<dbReference type="Proteomes" id="UP001319882">
    <property type="component" value="Unassembled WGS sequence"/>
</dbReference>
<reference evidence="1 2" key="1">
    <citation type="journal article" date="2021" name="Sci. Rep.">
        <title>Genome analysis of a halophilic bacterium Halomonas malpeensis YU-PRIM-29(T) reveals its exopolysaccharide and pigment producing capabilities.</title>
        <authorList>
            <person name="Athmika"/>
            <person name="Ghate S.D."/>
            <person name="Arun A.B."/>
            <person name="Rao S.S."/>
            <person name="Kumar S.T.A."/>
            <person name="Kandiyil M.K."/>
            <person name="Saptami K."/>
            <person name="Rekha P.D."/>
        </authorList>
    </citation>
    <scope>NUCLEOTIDE SEQUENCE [LARGE SCALE GENOMIC DNA]</scope>
    <source>
        <strain evidence="2">prim 29</strain>
    </source>
</reference>
<name>A0ABS8DWE9_9GAMM</name>